<evidence type="ECO:0000313" key="2">
    <source>
        <dbReference type="Proteomes" id="UP000831701"/>
    </source>
</evidence>
<gene>
    <name evidence="1" type="ORF">L3Q82_017097</name>
</gene>
<protein>
    <submittedName>
        <fullName evidence="1">Uncharacterized protein</fullName>
    </submittedName>
</protein>
<comment type="caution">
    <text evidence="1">The sequence shown here is derived from an EMBL/GenBank/DDBJ whole genome shotgun (WGS) entry which is preliminary data.</text>
</comment>
<evidence type="ECO:0000313" key="1">
    <source>
        <dbReference type="EMBL" id="KAI3376666.1"/>
    </source>
</evidence>
<dbReference type="EMBL" id="CM041532">
    <property type="protein sequence ID" value="KAI3376666.1"/>
    <property type="molecule type" value="Genomic_DNA"/>
</dbReference>
<keyword evidence="2" id="KW-1185">Reference proteome</keyword>
<reference evidence="1" key="1">
    <citation type="submission" date="2022-04" db="EMBL/GenBank/DDBJ databases">
        <title>Jade perch genome.</title>
        <authorList>
            <person name="Chao B."/>
        </authorList>
    </citation>
    <scope>NUCLEOTIDE SEQUENCE</scope>
    <source>
        <strain evidence="1">CB-2022</strain>
    </source>
</reference>
<dbReference type="Proteomes" id="UP000831701">
    <property type="component" value="Chromosome 2"/>
</dbReference>
<sequence length="271" mass="29156">MQQESGFRDRGGTRSQIRKVVAKLTSLSPDHCSQTGKEKSSNGRTVTMAGNKRTLCSFVPPLQLCDGGVLFVSDEAAVVEEGSPAQSPLVAVTFQRSVHRKQKYLEAEPKALGITQIGLSVYHIAGVSMLLAKGLGHTPTDMPIFITSLLVIIAGSVAIAAQNLHLPTLRACMGMQIISCIASIINMICTLIKMDITPFYCWHYYYGNSTHLAELCHKAESTHYHIFAGGVVIQVALFAISATLAAYCCKVINCCAPAPKVFSTDSVLIGH</sequence>
<proteinExistence type="predicted"/>
<organism evidence="1 2">
    <name type="scientific">Scortum barcoo</name>
    <name type="common">barcoo grunter</name>
    <dbReference type="NCBI Taxonomy" id="214431"/>
    <lineage>
        <taxon>Eukaryota</taxon>
        <taxon>Metazoa</taxon>
        <taxon>Chordata</taxon>
        <taxon>Craniata</taxon>
        <taxon>Vertebrata</taxon>
        <taxon>Euteleostomi</taxon>
        <taxon>Actinopterygii</taxon>
        <taxon>Neopterygii</taxon>
        <taxon>Teleostei</taxon>
        <taxon>Neoteleostei</taxon>
        <taxon>Acanthomorphata</taxon>
        <taxon>Eupercaria</taxon>
        <taxon>Centrarchiformes</taxon>
        <taxon>Terapontoidei</taxon>
        <taxon>Terapontidae</taxon>
        <taxon>Scortum</taxon>
    </lineage>
</organism>
<accession>A0ACB8X9M4</accession>
<name>A0ACB8X9M4_9TELE</name>